<sequence>MRSSTFSGQSFWVVGHEEEMKSQVEQKIRDNGGLICPILQMATRIIIIEPDIKSFRKSHIPEAFKAIEEAEGMNTFTATVFHWQKIGWKDQ</sequence>
<keyword evidence="2" id="KW-1185">Reference proteome</keyword>
<evidence type="ECO:0000313" key="1">
    <source>
        <dbReference type="EMBL" id="OCF61460.1"/>
    </source>
</evidence>
<dbReference type="InterPro" id="IPR036420">
    <property type="entry name" value="BRCT_dom_sf"/>
</dbReference>
<organism evidence="1 2">
    <name type="scientific">Kwoniella mangroviensis CBS 10435</name>
    <dbReference type="NCBI Taxonomy" id="1331196"/>
    <lineage>
        <taxon>Eukaryota</taxon>
        <taxon>Fungi</taxon>
        <taxon>Dikarya</taxon>
        <taxon>Basidiomycota</taxon>
        <taxon>Agaricomycotina</taxon>
        <taxon>Tremellomycetes</taxon>
        <taxon>Tremellales</taxon>
        <taxon>Cryptococcaceae</taxon>
        <taxon>Kwoniella</taxon>
    </lineage>
</organism>
<dbReference type="AlphaFoldDB" id="A0A1B9J0Z6"/>
<reference evidence="2" key="2">
    <citation type="submission" date="2013-12" db="EMBL/GenBank/DDBJ databases">
        <title>Evolution of pathogenesis and genome organization in the Tremellales.</title>
        <authorList>
            <person name="Cuomo C."/>
            <person name="Litvintseva A."/>
            <person name="Heitman J."/>
            <person name="Chen Y."/>
            <person name="Sun S."/>
            <person name="Springer D."/>
            <person name="Dromer F."/>
            <person name="Young S."/>
            <person name="Zeng Q."/>
            <person name="Chapman S."/>
            <person name="Gujja S."/>
            <person name="Saif S."/>
            <person name="Birren B."/>
        </authorList>
    </citation>
    <scope>NUCLEOTIDE SEQUENCE [LARGE SCALE GENOMIC DNA]</scope>
    <source>
        <strain evidence="2">CBS 10435</strain>
    </source>
</reference>
<dbReference type="Proteomes" id="UP000092583">
    <property type="component" value="Unassembled WGS sequence"/>
</dbReference>
<protein>
    <recommendedName>
        <fullName evidence="3">BRCT domain-containing protein</fullName>
    </recommendedName>
</protein>
<name>A0A1B9J0Z6_9TREE</name>
<evidence type="ECO:0008006" key="3">
    <source>
        <dbReference type="Google" id="ProtNLM"/>
    </source>
</evidence>
<accession>A0A1B9J0Z6</accession>
<gene>
    <name evidence="1" type="ORF">L486_01108</name>
</gene>
<dbReference type="OrthoDB" id="2566576at2759"/>
<dbReference type="EMBL" id="KI669459">
    <property type="protein sequence ID" value="OCF61460.1"/>
    <property type="molecule type" value="Genomic_DNA"/>
</dbReference>
<dbReference type="SUPFAM" id="SSF52113">
    <property type="entry name" value="BRCT domain"/>
    <property type="match status" value="1"/>
</dbReference>
<evidence type="ECO:0000313" key="2">
    <source>
        <dbReference type="Proteomes" id="UP000092583"/>
    </source>
</evidence>
<proteinExistence type="predicted"/>
<reference evidence="1 2" key="1">
    <citation type="submission" date="2013-07" db="EMBL/GenBank/DDBJ databases">
        <title>The Genome Sequence of Kwoniella mangroviensis CBS10435.</title>
        <authorList>
            <consortium name="The Broad Institute Genome Sequencing Platform"/>
            <person name="Cuomo C."/>
            <person name="Litvintseva A."/>
            <person name="Chen Y."/>
            <person name="Heitman J."/>
            <person name="Sun S."/>
            <person name="Springer D."/>
            <person name="Dromer F."/>
            <person name="Young S.K."/>
            <person name="Zeng Q."/>
            <person name="Gargeya S."/>
            <person name="Fitzgerald M."/>
            <person name="Abouelleil A."/>
            <person name="Alvarado L."/>
            <person name="Berlin A.M."/>
            <person name="Chapman S.B."/>
            <person name="Dewar J."/>
            <person name="Goldberg J."/>
            <person name="Griggs A."/>
            <person name="Gujja S."/>
            <person name="Hansen M."/>
            <person name="Howarth C."/>
            <person name="Imamovic A."/>
            <person name="Larimer J."/>
            <person name="McCowan C."/>
            <person name="Murphy C."/>
            <person name="Pearson M."/>
            <person name="Priest M."/>
            <person name="Roberts A."/>
            <person name="Saif S."/>
            <person name="Shea T."/>
            <person name="Sykes S."/>
            <person name="Wortman J."/>
            <person name="Nusbaum C."/>
            <person name="Birren B."/>
        </authorList>
    </citation>
    <scope>NUCLEOTIDE SEQUENCE [LARGE SCALE GENOMIC DNA]</scope>
    <source>
        <strain evidence="1 2">CBS 10435</strain>
    </source>
</reference>